<dbReference type="GeneID" id="25560528"/>
<dbReference type="PANTHER" id="PTHR46093">
    <property type="entry name" value="ACYL-COA-BINDING DOMAIN-CONTAINING PROTEIN 5"/>
    <property type="match status" value="1"/>
</dbReference>
<evidence type="ECO:0000256" key="3">
    <source>
        <dbReference type="SAM" id="MobiDB-lite"/>
    </source>
</evidence>
<feature type="region of interest" description="Disordered" evidence="3">
    <location>
        <begin position="934"/>
        <end position="986"/>
    </location>
</feature>
<feature type="compositionally biased region" description="Basic residues" evidence="3">
    <location>
        <begin position="1065"/>
        <end position="1081"/>
    </location>
</feature>
<feature type="compositionally biased region" description="Basic residues" evidence="3">
    <location>
        <begin position="952"/>
        <end position="965"/>
    </location>
</feature>
<proteinExistence type="predicted"/>
<feature type="compositionally biased region" description="Polar residues" evidence="3">
    <location>
        <begin position="936"/>
        <end position="946"/>
    </location>
</feature>
<name>A0A0L0DEL9_THETB</name>
<feature type="compositionally biased region" description="Basic and acidic residues" evidence="3">
    <location>
        <begin position="44"/>
        <end position="55"/>
    </location>
</feature>
<evidence type="ECO:0000256" key="2">
    <source>
        <dbReference type="ARBA" id="ARBA00022737"/>
    </source>
</evidence>
<dbReference type="Gene3D" id="2.120.10.80">
    <property type="entry name" value="Kelch-type beta propeller"/>
    <property type="match status" value="1"/>
</dbReference>
<feature type="compositionally biased region" description="Acidic residues" evidence="3">
    <location>
        <begin position="155"/>
        <end position="167"/>
    </location>
</feature>
<feature type="compositionally biased region" description="Basic and acidic residues" evidence="3">
    <location>
        <begin position="345"/>
        <end position="355"/>
    </location>
</feature>
<dbReference type="Proteomes" id="UP000054408">
    <property type="component" value="Unassembled WGS sequence"/>
</dbReference>
<feature type="region of interest" description="Disordered" evidence="3">
    <location>
        <begin position="1126"/>
        <end position="1168"/>
    </location>
</feature>
<reference evidence="4 5" key="1">
    <citation type="submission" date="2010-05" db="EMBL/GenBank/DDBJ databases">
        <title>The Genome Sequence of Thecamonas trahens ATCC 50062.</title>
        <authorList>
            <consortium name="The Broad Institute Genome Sequencing Platform"/>
            <person name="Russ C."/>
            <person name="Cuomo C."/>
            <person name="Shea T."/>
            <person name="Young S.K."/>
            <person name="Zeng Q."/>
            <person name="Koehrsen M."/>
            <person name="Haas B."/>
            <person name="Borodovsky M."/>
            <person name="Guigo R."/>
            <person name="Alvarado L."/>
            <person name="Berlin A."/>
            <person name="Bochicchio J."/>
            <person name="Borenstein D."/>
            <person name="Chapman S."/>
            <person name="Chen Z."/>
            <person name="Freedman E."/>
            <person name="Gellesch M."/>
            <person name="Goldberg J."/>
            <person name="Griggs A."/>
            <person name="Gujja S."/>
            <person name="Heilman E."/>
            <person name="Heiman D."/>
            <person name="Hepburn T."/>
            <person name="Howarth C."/>
            <person name="Jen D."/>
            <person name="Larson L."/>
            <person name="Mehta T."/>
            <person name="Park D."/>
            <person name="Pearson M."/>
            <person name="Roberts A."/>
            <person name="Saif S."/>
            <person name="Shenoy N."/>
            <person name="Sisk P."/>
            <person name="Stolte C."/>
            <person name="Sykes S."/>
            <person name="Thomson T."/>
            <person name="Walk T."/>
            <person name="White J."/>
            <person name="Yandava C."/>
            <person name="Burger G."/>
            <person name="Gray M.W."/>
            <person name="Holland P.W.H."/>
            <person name="King N."/>
            <person name="Lang F.B.F."/>
            <person name="Roger A.J."/>
            <person name="Ruiz-Trillo I."/>
            <person name="Lander E."/>
            <person name="Nusbaum C."/>
        </authorList>
    </citation>
    <scope>NUCLEOTIDE SEQUENCE [LARGE SCALE GENOMIC DNA]</scope>
    <source>
        <strain evidence="4 5">ATCC 50062</strain>
    </source>
</reference>
<feature type="compositionally biased region" description="Low complexity" evidence="3">
    <location>
        <begin position="557"/>
        <end position="574"/>
    </location>
</feature>
<dbReference type="Pfam" id="PF24681">
    <property type="entry name" value="Kelch_KLHDC2_KLHL20_DRC7"/>
    <property type="match status" value="1"/>
</dbReference>
<feature type="compositionally biased region" description="Low complexity" evidence="3">
    <location>
        <begin position="1148"/>
        <end position="1160"/>
    </location>
</feature>
<gene>
    <name evidence="4" type="ORF">AMSG_00737</name>
</gene>
<dbReference type="RefSeq" id="XP_013762466.1">
    <property type="nucleotide sequence ID" value="XM_013907012.1"/>
</dbReference>
<feature type="compositionally biased region" description="Low complexity" evidence="3">
    <location>
        <begin position="10"/>
        <end position="27"/>
    </location>
</feature>
<sequence>MSQPLPVPAPAAASSSDSDSDSLSASLRLDDTKDKPPPESASHVSEKGGAAKEDDSSSAGGSSGSASDSASCTSSASEAVSDSASVSASDSAAVDVESDDLEMRREVADIVEGNEGVGDDVDGGDEAELDAGPETSPESAVEPEVDVKIGKELDDGSELGDEAELDAGPETSPEPAVEPEVDVKIGKELDDGSELGDKAELDAGPETSPEPAVEPEVDVKIGKELDDGSELGDEAELDAGPETSPEPAVEPEVDVKIGKELDDGSELGDEAELDAGPETSPEPAVEPEVDVKIGKELDDGSELGDEAELDAGPETSPEPAVEPEVDAGANATIADCAELAIEPGYDTKAEDEPSARTDSGAALDGASYADGGDSVLLIPADDGGETNSWATTDPDHSLADDPIDAAAAEHDHEHDYEHEHEHEPEPGSILERRQSLGLEHPTLKRPPGPFARHPPSLRYSLAADDIVLRIRAANLEADDDNNVCDVEPEPKPESEPGPEPEPEPDLVSLPSSTDAVAVSPTRPKPANAVASPEPTTPDVAALAVVAAVVDSPPPLLPAKASPVHLSESCPSSSPEPEPEPKPEPEPELEPESWQYSSSSSTPTASASASPSNPAPATASTSDSDDSYNSSSLPPSPPQLAPESEPDTAKAVAPPLPIAVEPPLDPLDAEIIELERQLFALPPAVVALDTRDDSVDPAAAIVSVEHTLPHRKEPLVVKVSRSIIRAREHVALSDSRQRPKFRARDDTSWVATSMHPFALRRHALPADSELGSVPRPIDMDVVTAPPRDPRPAYVEPTPSVEARFAAAAALESADPGAAAQGRAAGFATTFKASDFDALMPEPLPEVRNKKKFTVVKSDALLTPLRKALPPQHRPVSAAKDAIASPLAASPNSRRPASASPRTRTRRTGIKTYAAYGARSKADDPYIFLRTGLRKGSTLASARNTKPASGSPHGRYRRPQGARRRTPPRQGSAEPKASSISPLMHPPPALQRDALAVHISLKSLYAEPSRAPRQDTSPVPASAHASASPPRSTRGEVDKTVSPRHTNSRPSRPAGLFPGTDIEHLGPHTRRRRRHKFRRRRSRFVGGPSSPHSLTSEAFVDSHDFSSHCSSHSRSLLLASGLELPSELQSTASPYTRSRRTTRANGGDESATYSSTTTPTASDNDVELDSADSSLAPHGLALARHKVWTAHAVDAYVEQQAALPALIGHSICASDEFIIVFGGLDARQFPSKAPTNTVYVSPKAETRYCELTATGRPPCPRYNHVAVLVGRHMYVYGGMTTSPRGAEVATSRTMHRLDLASRKWSRVTTTGHAPPTGHTVLSGYTVDDKVFIMVGTRDDYDGPTPLFILDTRLHRWVQNECHCHECEAAMIRPALFTEATAL</sequence>
<feature type="region of interest" description="Disordered" evidence="3">
    <location>
        <begin position="864"/>
        <end position="911"/>
    </location>
</feature>
<keyword evidence="2" id="KW-0677">Repeat</keyword>
<feature type="compositionally biased region" description="Low complexity" evidence="3">
    <location>
        <begin position="57"/>
        <end position="95"/>
    </location>
</feature>
<feature type="compositionally biased region" description="Acidic residues" evidence="3">
    <location>
        <begin position="227"/>
        <end position="239"/>
    </location>
</feature>
<organism evidence="4 5">
    <name type="scientific">Thecamonas trahens ATCC 50062</name>
    <dbReference type="NCBI Taxonomy" id="461836"/>
    <lineage>
        <taxon>Eukaryota</taxon>
        <taxon>Apusozoa</taxon>
        <taxon>Apusomonadida</taxon>
        <taxon>Apusomonadidae</taxon>
        <taxon>Thecamonas</taxon>
    </lineage>
</organism>
<accession>A0A0L0DEL9</accession>
<feature type="region of interest" description="Disordered" evidence="3">
    <location>
        <begin position="1005"/>
        <end position="1093"/>
    </location>
</feature>
<feature type="compositionally biased region" description="Acidic residues" evidence="3">
    <location>
        <begin position="263"/>
        <end position="275"/>
    </location>
</feature>
<evidence type="ECO:0000313" key="5">
    <source>
        <dbReference type="Proteomes" id="UP000054408"/>
    </source>
</evidence>
<feature type="compositionally biased region" description="Basic and acidic residues" evidence="3">
    <location>
        <begin position="145"/>
        <end position="154"/>
    </location>
</feature>
<dbReference type="EMBL" id="GL349435">
    <property type="protein sequence ID" value="KNC50576.1"/>
    <property type="molecule type" value="Genomic_DNA"/>
</dbReference>
<feature type="compositionally biased region" description="Low complexity" evidence="3">
    <location>
        <begin position="1015"/>
        <end position="1028"/>
    </location>
</feature>
<feature type="compositionally biased region" description="Low complexity" evidence="3">
    <location>
        <begin position="591"/>
        <end position="632"/>
    </location>
</feature>
<feature type="compositionally biased region" description="Basic and acidic residues" evidence="3">
    <location>
        <begin position="289"/>
        <end position="298"/>
    </location>
</feature>
<evidence type="ECO:0000256" key="1">
    <source>
        <dbReference type="ARBA" id="ARBA00022441"/>
    </source>
</evidence>
<dbReference type="SUPFAM" id="SSF117281">
    <property type="entry name" value="Kelch motif"/>
    <property type="match status" value="1"/>
</dbReference>
<dbReference type="InterPro" id="IPR015915">
    <property type="entry name" value="Kelch-typ_b-propeller"/>
</dbReference>
<evidence type="ECO:0000313" key="4">
    <source>
        <dbReference type="EMBL" id="KNC50576.1"/>
    </source>
</evidence>
<feature type="region of interest" description="Disordered" evidence="3">
    <location>
        <begin position="1"/>
        <end position="456"/>
    </location>
</feature>
<feature type="compositionally biased region" description="Acidic residues" evidence="3">
    <location>
        <begin position="299"/>
        <end position="311"/>
    </location>
</feature>
<feature type="compositionally biased region" description="Acidic residues" evidence="3">
    <location>
        <begin position="117"/>
        <end position="131"/>
    </location>
</feature>
<feature type="compositionally biased region" description="Basic and acidic residues" evidence="3">
    <location>
        <begin position="407"/>
        <end position="434"/>
    </location>
</feature>
<dbReference type="PANTHER" id="PTHR46093:SF18">
    <property type="entry name" value="FIBRONECTIN TYPE-III DOMAIN-CONTAINING PROTEIN"/>
    <property type="match status" value="1"/>
</dbReference>
<dbReference type="OMA" id="HESSKHI"/>
<feature type="compositionally biased region" description="Basic and acidic residues" evidence="3">
    <location>
        <begin position="217"/>
        <end position="226"/>
    </location>
</feature>
<keyword evidence="5" id="KW-1185">Reference proteome</keyword>
<feature type="compositionally biased region" description="Basic and acidic residues" evidence="3">
    <location>
        <begin position="181"/>
        <end position="201"/>
    </location>
</feature>
<feature type="compositionally biased region" description="Basic and acidic residues" evidence="3">
    <location>
        <begin position="253"/>
        <end position="262"/>
    </location>
</feature>
<protein>
    <submittedName>
        <fullName evidence="4">Surface protein Pls</fullName>
    </submittedName>
</protein>
<feature type="region of interest" description="Disordered" evidence="3">
    <location>
        <begin position="474"/>
        <end position="535"/>
    </location>
</feature>
<dbReference type="OrthoDB" id="10251809at2759"/>
<feature type="region of interest" description="Disordered" evidence="3">
    <location>
        <begin position="552"/>
        <end position="650"/>
    </location>
</feature>
<feature type="compositionally biased region" description="Basic and acidic residues" evidence="3">
    <location>
        <begin position="28"/>
        <end position="37"/>
    </location>
</feature>
<feature type="compositionally biased region" description="Low complexity" evidence="3">
    <location>
        <begin position="882"/>
        <end position="900"/>
    </location>
</feature>
<dbReference type="STRING" id="461836.A0A0L0DEL9"/>
<keyword evidence="1" id="KW-0880">Kelch repeat</keyword>